<keyword evidence="3" id="KW-0812">Transmembrane</keyword>
<keyword evidence="3" id="KW-0472">Membrane</keyword>
<dbReference type="AlphaFoldDB" id="A0AAV5JW16"/>
<comment type="caution">
    <text evidence="5">The sequence shown here is derived from an EMBL/GenBank/DDBJ whole genome shotgun (WGS) entry which is preliminary data.</text>
</comment>
<feature type="region of interest" description="Disordered" evidence="2">
    <location>
        <begin position="1"/>
        <end position="54"/>
    </location>
</feature>
<gene>
    <name evidence="5" type="ORF">SLEP1_g25684</name>
</gene>
<dbReference type="Gene3D" id="3.80.10.10">
    <property type="entry name" value="Ribonuclease Inhibitor"/>
    <property type="match status" value="1"/>
</dbReference>
<feature type="compositionally biased region" description="Low complexity" evidence="2">
    <location>
        <begin position="1"/>
        <end position="15"/>
    </location>
</feature>
<sequence length="248" mass="28370">MDIRSPSKPSSSNKRFQSGAEDESHASALTQSNESKSNLPETAHPWNKESQSVSGFGNQKTLKLLECIKLKNSVSSLISFQNLTALEVSRCHELENLVTPSIANSMVQLKRMSITDCKKIEEIIAREGEEVEKEIVFSQLKSLRFQWLPSLRSFCLSKYSFNFPSLVELIVKECPKLEVFSHGKIDTPNLRKVCRTGEDKGYWTDDLNTTIKMLYAGKGPITAFFLFFIFIFIIFIFYKFFCFFVKLI</sequence>
<dbReference type="InterPro" id="IPR057135">
    <property type="entry name" value="At4g27190-like_LRR"/>
</dbReference>
<evidence type="ECO:0000313" key="5">
    <source>
        <dbReference type="EMBL" id="GKV14880.1"/>
    </source>
</evidence>
<dbReference type="InterPro" id="IPR050905">
    <property type="entry name" value="Plant_NBS-LRR"/>
</dbReference>
<evidence type="ECO:0000256" key="3">
    <source>
        <dbReference type="SAM" id="Phobius"/>
    </source>
</evidence>
<dbReference type="InterPro" id="IPR032675">
    <property type="entry name" value="LRR_dom_sf"/>
</dbReference>
<reference evidence="5 6" key="1">
    <citation type="journal article" date="2021" name="Commun. Biol.">
        <title>The genome of Shorea leprosula (Dipterocarpaceae) highlights the ecological relevance of drought in aseasonal tropical rainforests.</title>
        <authorList>
            <person name="Ng K.K.S."/>
            <person name="Kobayashi M.J."/>
            <person name="Fawcett J.A."/>
            <person name="Hatakeyama M."/>
            <person name="Paape T."/>
            <person name="Ng C.H."/>
            <person name="Ang C.C."/>
            <person name="Tnah L.H."/>
            <person name="Lee C.T."/>
            <person name="Nishiyama T."/>
            <person name="Sese J."/>
            <person name="O'Brien M.J."/>
            <person name="Copetti D."/>
            <person name="Mohd Noor M.I."/>
            <person name="Ong R.C."/>
            <person name="Putra M."/>
            <person name="Sireger I.Z."/>
            <person name="Indrioko S."/>
            <person name="Kosugi Y."/>
            <person name="Izuno A."/>
            <person name="Isagi Y."/>
            <person name="Lee S.L."/>
            <person name="Shimizu K.K."/>
        </authorList>
    </citation>
    <scope>NUCLEOTIDE SEQUENCE [LARGE SCALE GENOMIC DNA]</scope>
    <source>
        <strain evidence="5">214</strain>
    </source>
</reference>
<evidence type="ECO:0000256" key="2">
    <source>
        <dbReference type="SAM" id="MobiDB-lite"/>
    </source>
</evidence>
<organism evidence="5 6">
    <name type="scientific">Rubroshorea leprosula</name>
    <dbReference type="NCBI Taxonomy" id="152421"/>
    <lineage>
        <taxon>Eukaryota</taxon>
        <taxon>Viridiplantae</taxon>
        <taxon>Streptophyta</taxon>
        <taxon>Embryophyta</taxon>
        <taxon>Tracheophyta</taxon>
        <taxon>Spermatophyta</taxon>
        <taxon>Magnoliopsida</taxon>
        <taxon>eudicotyledons</taxon>
        <taxon>Gunneridae</taxon>
        <taxon>Pentapetalae</taxon>
        <taxon>rosids</taxon>
        <taxon>malvids</taxon>
        <taxon>Malvales</taxon>
        <taxon>Dipterocarpaceae</taxon>
        <taxon>Rubroshorea</taxon>
    </lineage>
</organism>
<feature type="compositionally biased region" description="Polar residues" evidence="2">
    <location>
        <begin position="27"/>
        <end position="40"/>
    </location>
</feature>
<dbReference type="SUPFAM" id="SSF52047">
    <property type="entry name" value="RNI-like"/>
    <property type="match status" value="1"/>
</dbReference>
<dbReference type="EMBL" id="BPVZ01000042">
    <property type="protein sequence ID" value="GKV14880.1"/>
    <property type="molecule type" value="Genomic_DNA"/>
</dbReference>
<dbReference type="PANTHER" id="PTHR33463:SF204">
    <property type="entry name" value="NB-ARC DOMAIN-CONTAINING PROTEIN"/>
    <property type="match status" value="1"/>
</dbReference>
<accession>A0AAV5JW16</accession>
<evidence type="ECO:0000259" key="4">
    <source>
        <dbReference type="Pfam" id="PF23247"/>
    </source>
</evidence>
<keyword evidence="1" id="KW-0611">Plant defense</keyword>
<dbReference type="PANTHER" id="PTHR33463">
    <property type="entry name" value="NB-ARC DOMAIN-CONTAINING PROTEIN-RELATED"/>
    <property type="match status" value="1"/>
</dbReference>
<dbReference type="Proteomes" id="UP001054252">
    <property type="component" value="Unassembled WGS sequence"/>
</dbReference>
<dbReference type="Pfam" id="PF23247">
    <property type="entry name" value="LRR_RPS2"/>
    <property type="match status" value="1"/>
</dbReference>
<feature type="domain" description="Disease resistance protein At4g27190-like leucine-rich repeats" evidence="4">
    <location>
        <begin position="78"/>
        <end position="178"/>
    </location>
</feature>
<keyword evidence="3" id="KW-1133">Transmembrane helix</keyword>
<evidence type="ECO:0000313" key="6">
    <source>
        <dbReference type="Proteomes" id="UP001054252"/>
    </source>
</evidence>
<name>A0AAV5JW16_9ROSI</name>
<protein>
    <recommendedName>
        <fullName evidence="4">Disease resistance protein At4g27190-like leucine-rich repeats domain-containing protein</fullName>
    </recommendedName>
</protein>
<feature type="transmembrane region" description="Helical" evidence="3">
    <location>
        <begin position="221"/>
        <end position="241"/>
    </location>
</feature>
<proteinExistence type="predicted"/>
<evidence type="ECO:0000256" key="1">
    <source>
        <dbReference type="ARBA" id="ARBA00022821"/>
    </source>
</evidence>
<keyword evidence="6" id="KW-1185">Reference proteome</keyword>